<dbReference type="GO" id="GO:0008295">
    <property type="term" value="P:spermidine biosynthetic process"/>
    <property type="evidence" value="ECO:0007669"/>
    <property type="project" value="UniProtKB-KW"/>
</dbReference>
<evidence type="ECO:0000256" key="4">
    <source>
        <dbReference type="ARBA" id="ARBA00023066"/>
    </source>
</evidence>
<keyword evidence="11" id="KW-1185">Reference proteome</keyword>
<keyword evidence="6" id="KW-0464">Manganese</keyword>
<dbReference type="PROSITE" id="PS01053">
    <property type="entry name" value="ARGINASE_1"/>
    <property type="match status" value="1"/>
</dbReference>
<dbReference type="OrthoDB" id="288726at2759"/>
<feature type="chain" id="PRO_5008265682" description="Agmatinase 1" evidence="9">
    <location>
        <begin position="17"/>
        <end position="390"/>
    </location>
</feature>
<keyword evidence="5" id="KW-0620">Polyamine biosynthesis</keyword>
<evidence type="ECO:0000313" key="11">
    <source>
        <dbReference type="Proteomes" id="UP000078576"/>
    </source>
</evidence>
<comment type="cofactor">
    <cofactor evidence="1">
        <name>Mn(2+)</name>
        <dbReference type="ChEBI" id="CHEBI:29035"/>
    </cofactor>
</comment>
<evidence type="ECO:0000256" key="1">
    <source>
        <dbReference type="ARBA" id="ARBA00001936"/>
    </source>
</evidence>
<evidence type="ECO:0000256" key="6">
    <source>
        <dbReference type="ARBA" id="ARBA00023211"/>
    </source>
</evidence>
<dbReference type="GO" id="GO:0046872">
    <property type="term" value="F:metal ion binding"/>
    <property type="evidence" value="ECO:0007669"/>
    <property type="project" value="UniProtKB-KW"/>
</dbReference>
<feature type="signal peptide" evidence="9">
    <location>
        <begin position="1"/>
        <end position="16"/>
    </location>
</feature>
<dbReference type="PANTHER" id="PTHR11358">
    <property type="entry name" value="ARGINASE/AGMATINASE"/>
    <property type="match status" value="1"/>
</dbReference>
<dbReference type="PROSITE" id="PS51409">
    <property type="entry name" value="ARGINASE_2"/>
    <property type="match status" value="1"/>
</dbReference>
<dbReference type="AlphaFoldDB" id="A0A194UNE1"/>
<keyword evidence="9" id="KW-0732">Signal</keyword>
<reference evidence="11" key="1">
    <citation type="submission" date="2014-12" db="EMBL/GenBank/DDBJ databases">
        <title>Genome Sequence of Valsa Canker Pathogens Uncovers a Specific Adaption of Colonization on Woody Bark.</title>
        <authorList>
            <person name="Yin Z."/>
            <person name="Liu H."/>
            <person name="Gao X."/>
            <person name="Li Z."/>
            <person name="Song N."/>
            <person name="Ke X."/>
            <person name="Dai Q."/>
            <person name="Wu Y."/>
            <person name="Sun Y."/>
            <person name="Xu J.-R."/>
            <person name="Kang Z.K."/>
            <person name="Wang L."/>
            <person name="Huang L."/>
        </authorList>
    </citation>
    <scope>NUCLEOTIDE SEQUENCE [LARGE SCALE GENOMIC DNA]</scope>
    <source>
        <strain evidence="11">SXYL134</strain>
    </source>
</reference>
<evidence type="ECO:0000256" key="3">
    <source>
        <dbReference type="ARBA" id="ARBA00022801"/>
    </source>
</evidence>
<gene>
    <name evidence="10" type="ORF">VP1G_00811</name>
</gene>
<dbReference type="PANTHER" id="PTHR11358:SF28">
    <property type="entry name" value="HYPOTHETICAL ARGINASE FAMILY PROTEIN (EUROFUNG)"/>
    <property type="match status" value="1"/>
</dbReference>
<accession>A0A194UNE1</accession>
<dbReference type="CDD" id="cd11592">
    <property type="entry name" value="Agmatinase_PAH"/>
    <property type="match status" value="1"/>
</dbReference>
<dbReference type="FunFam" id="3.40.800.10:FF:000001">
    <property type="entry name" value="Agmatinase"/>
    <property type="match status" value="1"/>
</dbReference>
<evidence type="ECO:0000256" key="2">
    <source>
        <dbReference type="ARBA" id="ARBA00022723"/>
    </source>
</evidence>
<keyword evidence="3 8" id="KW-0378">Hydrolase</keyword>
<evidence type="ECO:0000256" key="5">
    <source>
        <dbReference type="ARBA" id="ARBA00023115"/>
    </source>
</evidence>
<dbReference type="Pfam" id="PF00491">
    <property type="entry name" value="Arginase"/>
    <property type="match status" value="1"/>
</dbReference>
<dbReference type="SUPFAM" id="SSF52768">
    <property type="entry name" value="Arginase/deacetylase"/>
    <property type="match status" value="1"/>
</dbReference>
<evidence type="ECO:0000313" key="10">
    <source>
        <dbReference type="EMBL" id="KUI53185.1"/>
    </source>
</evidence>
<evidence type="ECO:0000256" key="9">
    <source>
        <dbReference type="SAM" id="SignalP"/>
    </source>
</evidence>
<keyword evidence="2" id="KW-0479">Metal-binding</keyword>
<organism evidence="10 11">
    <name type="scientific">Cytospora mali</name>
    <name type="common">Apple Valsa canker fungus</name>
    <name type="synonym">Valsa mali</name>
    <dbReference type="NCBI Taxonomy" id="578113"/>
    <lineage>
        <taxon>Eukaryota</taxon>
        <taxon>Fungi</taxon>
        <taxon>Dikarya</taxon>
        <taxon>Ascomycota</taxon>
        <taxon>Pezizomycotina</taxon>
        <taxon>Sordariomycetes</taxon>
        <taxon>Sordariomycetidae</taxon>
        <taxon>Diaporthales</taxon>
        <taxon>Cytosporaceae</taxon>
        <taxon>Cytospora</taxon>
    </lineage>
</organism>
<dbReference type="InterPro" id="IPR020855">
    <property type="entry name" value="Ureohydrolase_Mn_BS"/>
</dbReference>
<proteinExistence type="inferred from homology"/>
<evidence type="ECO:0000256" key="7">
    <source>
        <dbReference type="PROSITE-ProRule" id="PRU00742"/>
    </source>
</evidence>
<dbReference type="GO" id="GO:0008783">
    <property type="term" value="F:agmatinase activity"/>
    <property type="evidence" value="ECO:0007669"/>
    <property type="project" value="TreeGrafter"/>
</dbReference>
<dbReference type="PRINTS" id="PR00116">
    <property type="entry name" value="ARGINASE"/>
</dbReference>
<dbReference type="InterPro" id="IPR006035">
    <property type="entry name" value="Ureohydrolase"/>
</dbReference>
<keyword evidence="4" id="KW-0745">Spermidine biosynthesis</keyword>
<comment type="similarity">
    <text evidence="7 8">Belongs to the arginase family.</text>
</comment>
<sequence length="390" mass="41619">MLLPALIFTLAGLSQAREIVFPPVAGIDRVSGQAPLRFDISNEADDDDIDLTTDSMGGLTSFGHLPYVPCFAAKTDDETPKYDIAVLGAPFDTATSFRPGARFGPHGIRDGSRRIRGPHSWNIYSGKNQFEDWAKIVDCGDAPLTFVDNTVALKQLGKAHKIISGRRASNASIAETPRILMLGGDHTITLAALRSTITHWGVVNVIHFDSHIDTWDPHAVNGGVTEYAAVNHGTFLHIAHEEGLISNDSSIHAGIRAPLGTQQRDLDNDSQCGFEIITARDIDELGAKGVIKKLKERVGEGNVYITVDIDVLDPAFAPATGTAEPGGWTTRELLTILDGLVGMNVIGADVVEVAPAYDNTGETTCLAAAEVGRSLIGLMVAQPVVPQKAS</sequence>
<dbReference type="Gene3D" id="3.40.800.10">
    <property type="entry name" value="Ureohydrolase domain"/>
    <property type="match status" value="1"/>
</dbReference>
<dbReference type="GO" id="GO:0033389">
    <property type="term" value="P:putrescine biosynthetic process from arginine, via agmatine"/>
    <property type="evidence" value="ECO:0007669"/>
    <property type="project" value="TreeGrafter"/>
</dbReference>
<evidence type="ECO:0008006" key="12">
    <source>
        <dbReference type="Google" id="ProtNLM"/>
    </source>
</evidence>
<dbReference type="STRING" id="694573.A0A194UNE1"/>
<dbReference type="InterPro" id="IPR023696">
    <property type="entry name" value="Ureohydrolase_dom_sf"/>
</dbReference>
<name>A0A194UNE1_CYTMA</name>
<dbReference type="EMBL" id="KN714668">
    <property type="protein sequence ID" value="KUI53185.1"/>
    <property type="molecule type" value="Genomic_DNA"/>
</dbReference>
<dbReference type="Proteomes" id="UP000078576">
    <property type="component" value="Unassembled WGS sequence"/>
</dbReference>
<evidence type="ECO:0000256" key="8">
    <source>
        <dbReference type="RuleBase" id="RU003684"/>
    </source>
</evidence>
<protein>
    <recommendedName>
        <fullName evidence="12">Agmatinase 1</fullName>
    </recommendedName>
</protein>